<feature type="domain" description="Bacterial type II secretion system protein E" evidence="2">
    <location>
        <begin position="200"/>
        <end position="483"/>
    </location>
</feature>
<keyword evidence="4" id="KW-1185">Reference proteome</keyword>
<dbReference type="PANTHER" id="PTHR30486">
    <property type="entry name" value="TWITCHING MOTILITY PROTEIN PILT"/>
    <property type="match status" value="1"/>
</dbReference>
<dbReference type="Gene3D" id="3.30.450.370">
    <property type="match status" value="1"/>
</dbReference>
<comment type="similarity">
    <text evidence="1">Belongs to the GSP E family.</text>
</comment>
<dbReference type="Proteomes" id="UP001208689">
    <property type="component" value="Chromosome"/>
</dbReference>
<dbReference type="Gene3D" id="3.40.50.300">
    <property type="entry name" value="P-loop containing nucleotide triphosphate hydrolases"/>
    <property type="match status" value="1"/>
</dbReference>
<dbReference type="InterPro" id="IPR001482">
    <property type="entry name" value="T2SS/T4SS_dom"/>
</dbReference>
<dbReference type="Gene3D" id="1.10.390.40">
    <property type="match status" value="1"/>
</dbReference>
<dbReference type="PANTHER" id="PTHR30486:SF14">
    <property type="entry name" value="FLAGELLA ACCESSORY PROTEIN I"/>
    <property type="match status" value="1"/>
</dbReference>
<dbReference type="EMBL" id="CP104013">
    <property type="protein sequence ID" value="UYP44413.1"/>
    <property type="molecule type" value="Genomic_DNA"/>
</dbReference>
<dbReference type="SUPFAM" id="SSF52540">
    <property type="entry name" value="P-loop containing nucleoside triphosphate hydrolases"/>
    <property type="match status" value="1"/>
</dbReference>
<dbReference type="InterPro" id="IPR027417">
    <property type="entry name" value="P-loop_NTPase"/>
</dbReference>
<reference evidence="3" key="1">
    <citation type="submission" date="2022-09" db="EMBL/GenBank/DDBJ databases">
        <title>Actin cytoskeleton and complex cell architecture in an #Asgard archaeon.</title>
        <authorList>
            <person name="Ponce Toledo R.I."/>
            <person name="Schleper C."/>
            <person name="Rodrigues Oliveira T."/>
            <person name="Wollweber F."/>
            <person name="Xu J."/>
            <person name="Rittmann S."/>
            <person name="Klingl A."/>
            <person name="Pilhofer M."/>
        </authorList>
    </citation>
    <scope>NUCLEOTIDE SEQUENCE</scope>
    <source>
        <strain evidence="3">B-35</strain>
    </source>
</reference>
<protein>
    <recommendedName>
        <fullName evidence="2">Bacterial type II secretion system protein E domain-containing protein</fullName>
    </recommendedName>
</protein>
<name>A0ABY6HLM4_9ARCH</name>
<gene>
    <name evidence="3" type="ORF">NEF87_000698</name>
</gene>
<sequence>MNAELNMTETMSTQEMAQAEAKINQNVVLRQITAKYPHVLDYLIQNYNEEIGVPVYIEKLERKHKKLEYPNVLYPADGPVFIHIYPGPSRILYSSIEPTLNQATTDAQEKIMSTLTSLIKYNDIPENKEDHIKLYDKFAARIIDTSIGGGGSGTSYEKTDSSNPILKLLSKLKQSSKLKLDPVVAERVRYYFIRNKIGLGKLQPLINDPYIEDITCNGKGPLFVEHKIFESLESTIIFETDEELDLFALYLSERSGRPASHSNPVVDAALPDGSRINIVYGTDVSMHGSNFTIRKFSEDVISVVNLIGWGTLSSQLCAYLWMTLESHHSMMVVGETASGKTTSLNALLTFIGPNAKIVSIEDTPEVKVPHQNWTREVTRPASAGNPVDIFLLVKAALRQRPNLIIIGEIRGEEGNMAFQAMQTGHPMVATFHAGSVRAFVNRMTGKPINVPPAFIALLDLVYIQMAVQGKTGKLLRRCISCNELVDYLPKKDKFRYVELFAWDAGDDTHIFRNQSYVFEQKIAVKRGIKRKDIKMLYDELRTKRHILEAFGELGIQNYHTIFRILTTYKNKKKLPQEVVDTMKRRMKEEDDAAL</sequence>
<accession>A0ABY6HLM4</accession>
<dbReference type="InterPro" id="IPR050921">
    <property type="entry name" value="T4SS_GSP_E_ATPase"/>
</dbReference>
<evidence type="ECO:0000313" key="3">
    <source>
        <dbReference type="EMBL" id="UYP44413.1"/>
    </source>
</evidence>
<organism evidence="3 4">
    <name type="scientific">Candidatus Lokiarchaeum ossiferum</name>
    <dbReference type="NCBI Taxonomy" id="2951803"/>
    <lineage>
        <taxon>Archaea</taxon>
        <taxon>Promethearchaeati</taxon>
        <taxon>Promethearchaeota</taxon>
        <taxon>Promethearchaeia</taxon>
        <taxon>Promethearchaeales</taxon>
        <taxon>Promethearchaeaceae</taxon>
        <taxon>Candidatus Lokiarchaeum</taxon>
    </lineage>
</organism>
<dbReference type="Pfam" id="PF00437">
    <property type="entry name" value="T2SSE"/>
    <property type="match status" value="1"/>
</dbReference>
<evidence type="ECO:0000313" key="4">
    <source>
        <dbReference type="Proteomes" id="UP001208689"/>
    </source>
</evidence>
<evidence type="ECO:0000256" key="1">
    <source>
        <dbReference type="ARBA" id="ARBA00006611"/>
    </source>
</evidence>
<evidence type="ECO:0000259" key="2">
    <source>
        <dbReference type="Pfam" id="PF00437"/>
    </source>
</evidence>
<dbReference type="CDD" id="cd01130">
    <property type="entry name" value="VirB11-like_ATPase"/>
    <property type="match status" value="1"/>
</dbReference>
<proteinExistence type="inferred from homology"/>